<dbReference type="GO" id="GO:0051301">
    <property type="term" value="P:cell division"/>
    <property type="evidence" value="ECO:0007669"/>
    <property type="project" value="TreeGrafter"/>
</dbReference>
<reference evidence="5" key="1">
    <citation type="journal article" date="2020" name="Stud. Mycol.">
        <title>101 Dothideomycetes genomes: a test case for predicting lifestyles and emergence of pathogens.</title>
        <authorList>
            <person name="Haridas S."/>
            <person name="Albert R."/>
            <person name="Binder M."/>
            <person name="Bloem J."/>
            <person name="Labutti K."/>
            <person name="Salamov A."/>
            <person name="Andreopoulos B."/>
            <person name="Baker S."/>
            <person name="Barry K."/>
            <person name="Bills G."/>
            <person name="Bluhm B."/>
            <person name="Cannon C."/>
            <person name="Castanera R."/>
            <person name="Culley D."/>
            <person name="Daum C."/>
            <person name="Ezra D."/>
            <person name="Gonzalez J."/>
            <person name="Henrissat B."/>
            <person name="Kuo A."/>
            <person name="Liang C."/>
            <person name="Lipzen A."/>
            <person name="Lutzoni F."/>
            <person name="Magnuson J."/>
            <person name="Mondo S."/>
            <person name="Nolan M."/>
            <person name="Ohm R."/>
            <person name="Pangilinan J."/>
            <person name="Park H.-J."/>
            <person name="Ramirez L."/>
            <person name="Alfaro M."/>
            <person name="Sun H."/>
            <person name="Tritt A."/>
            <person name="Yoshinaga Y."/>
            <person name="Zwiers L.-H."/>
            <person name="Turgeon B."/>
            <person name="Goodwin S."/>
            <person name="Spatafora J."/>
            <person name="Crous P."/>
            <person name="Grigoriev I."/>
        </authorList>
    </citation>
    <scope>NUCLEOTIDE SEQUENCE</scope>
    <source>
        <strain evidence="5">CBS 480.64</strain>
    </source>
</reference>
<evidence type="ECO:0000313" key="6">
    <source>
        <dbReference type="Proteomes" id="UP000799421"/>
    </source>
</evidence>
<evidence type="ECO:0000313" key="5">
    <source>
        <dbReference type="EMBL" id="KAF2858005.1"/>
    </source>
</evidence>
<accession>A0A6A7BTG0</accession>
<dbReference type="AlphaFoldDB" id="A0A6A7BTG0"/>
<feature type="region of interest" description="Disordered" evidence="4">
    <location>
        <begin position="280"/>
        <end position="299"/>
    </location>
</feature>
<dbReference type="PANTHER" id="PTHR12558">
    <property type="entry name" value="CELL DIVISION CYCLE 16,23,27"/>
    <property type="match status" value="1"/>
</dbReference>
<dbReference type="Proteomes" id="UP000799421">
    <property type="component" value="Unassembled WGS sequence"/>
</dbReference>
<dbReference type="GO" id="GO:0007091">
    <property type="term" value="P:metaphase/anaphase transition of mitotic cell cycle"/>
    <property type="evidence" value="ECO:0007669"/>
    <property type="project" value="TreeGrafter"/>
</dbReference>
<proteinExistence type="inferred from homology"/>
<evidence type="ECO:0000256" key="4">
    <source>
        <dbReference type="SAM" id="MobiDB-lite"/>
    </source>
</evidence>
<feature type="repeat" description="TPR" evidence="3">
    <location>
        <begin position="594"/>
        <end position="627"/>
    </location>
</feature>
<dbReference type="Pfam" id="PF12895">
    <property type="entry name" value="ANAPC3"/>
    <property type="match status" value="1"/>
</dbReference>
<dbReference type="GO" id="GO:0005680">
    <property type="term" value="C:anaphase-promoting complex"/>
    <property type="evidence" value="ECO:0007669"/>
    <property type="project" value="UniProtKB-ARBA"/>
</dbReference>
<dbReference type="SMART" id="SM00028">
    <property type="entry name" value="TPR"/>
    <property type="match status" value="7"/>
</dbReference>
<dbReference type="OrthoDB" id="329563at2759"/>
<name>A0A6A7BTG0_9PEZI</name>
<comment type="similarity">
    <text evidence="2">Belongs to the APC3/CDC27 family.</text>
</comment>
<dbReference type="SUPFAM" id="SSF48452">
    <property type="entry name" value="TPR-like"/>
    <property type="match status" value="2"/>
</dbReference>
<dbReference type="Pfam" id="PF13181">
    <property type="entry name" value="TPR_8"/>
    <property type="match status" value="1"/>
</dbReference>
<feature type="region of interest" description="Disordered" evidence="4">
    <location>
        <begin position="305"/>
        <end position="376"/>
    </location>
</feature>
<feature type="compositionally biased region" description="Basic and acidic residues" evidence="4">
    <location>
        <begin position="344"/>
        <end position="361"/>
    </location>
</feature>
<evidence type="ECO:0000256" key="1">
    <source>
        <dbReference type="ARBA" id="ARBA00022803"/>
    </source>
</evidence>
<feature type="compositionally biased region" description="Basic and acidic residues" evidence="4">
    <location>
        <begin position="309"/>
        <end position="318"/>
    </location>
</feature>
<feature type="repeat" description="TPR" evidence="3">
    <location>
        <begin position="492"/>
        <end position="525"/>
    </location>
</feature>
<evidence type="ECO:0000256" key="3">
    <source>
        <dbReference type="PROSITE-ProRule" id="PRU00339"/>
    </source>
</evidence>
<feature type="repeat" description="TPR" evidence="3">
    <location>
        <begin position="662"/>
        <end position="695"/>
    </location>
</feature>
<feature type="repeat" description="TPR" evidence="3">
    <location>
        <begin position="424"/>
        <end position="457"/>
    </location>
</feature>
<dbReference type="Gene3D" id="1.25.40.10">
    <property type="entry name" value="Tetratricopeptide repeat domain"/>
    <property type="match status" value="4"/>
</dbReference>
<keyword evidence="6" id="KW-1185">Reference proteome</keyword>
<dbReference type="Pfam" id="PF13432">
    <property type="entry name" value="TPR_16"/>
    <property type="match status" value="1"/>
</dbReference>
<dbReference type="GO" id="GO:0031145">
    <property type="term" value="P:anaphase-promoting complex-dependent catabolic process"/>
    <property type="evidence" value="ECO:0007669"/>
    <property type="project" value="TreeGrafter"/>
</dbReference>
<dbReference type="GO" id="GO:0016567">
    <property type="term" value="P:protein ubiquitination"/>
    <property type="evidence" value="ECO:0007669"/>
    <property type="project" value="TreeGrafter"/>
</dbReference>
<dbReference type="InterPro" id="IPR019734">
    <property type="entry name" value="TPR_rpt"/>
</dbReference>
<dbReference type="PROSITE" id="PS50005">
    <property type="entry name" value="TPR"/>
    <property type="match status" value="5"/>
</dbReference>
<evidence type="ECO:0000256" key="2">
    <source>
        <dbReference type="ARBA" id="ARBA00038210"/>
    </source>
</evidence>
<protein>
    <submittedName>
        <fullName evidence="5">TPR-like protein</fullName>
    </submittedName>
</protein>
<feature type="repeat" description="TPR" evidence="3">
    <location>
        <begin position="560"/>
        <end position="593"/>
    </location>
</feature>
<organism evidence="5 6">
    <name type="scientific">Piedraia hortae CBS 480.64</name>
    <dbReference type="NCBI Taxonomy" id="1314780"/>
    <lineage>
        <taxon>Eukaryota</taxon>
        <taxon>Fungi</taxon>
        <taxon>Dikarya</taxon>
        <taxon>Ascomycota</taxon>
        <taxon>Pezizomycotina</taxon>
        <taxon>Dothideomycetes</taxon>
        <taxon>Dothideomycetidae</taxon>
        <taxon>Capnodiales</taxon>
        <taxon>Piedraiaceae</taxon>
        <taxon>Piedraia</taxon>
    </lineage>
</organism>
<gene>
    <name evidence="5" type="ORF">K470DRAFT_278846</name>
</gene>
<dbReference type="GO" id="GO:0005737">
    <property type="term" value="C:cytoplasm"/>
    <property type="evidence" value="ECO:0007669"/>
    <property type="project" value="TreeGrafter"/>
</dbReference>
<dbReference type="EMBL" id="MU006020">
    <property type="protein sequence ID" value="KAF2858005.1"/>
    <property type="molecule type" value="Genomic_DNA"/>
</dbReference>
<sequence>MATTGAIAASQLHQLVYYHLDNEMLDTANFLAGRLHALEPRSPDSLHLLALTFLRLQRHRAAYDYSVKYGASGRHLGCAYVHALACRQLGKNFEGIQALERCKASWSGKMNWKKHSDTSRRHLPDAPAVCTLMGKLYQAHGDDQKAADCFLEAHKANPFTWDAFEGLCQVGVDLTVENMFRPENNSSSRLPEIYMDEVSSTRSLQRQYSTPDPFMAGHNDNQTGSFVLPMVKGGQPQTVLETPTAHGGSHDDIPMGGVEEQVKRTRNDHNVESLAAPKRTISGHVPTSPTDGAPRRSNRIFGQAAPRPKVAETKDRTRQPAVKGRSTVGRVVSGNRKVMPPVPAEKEKEKEKDKEKRRERPTVAAAATRPQASMPDVQAEQQAMVSLLDNFRQLAIGFYAASRFETDKAIDAFTSLSTAQRDTPWVLAQLGKVYYEAADNENAEECFARLLKIQPSRLEDMEVYSTVLWHLKKEATLVYLCHLLRDHNYNAPQTWCAIGNAFSLQREHDFAINAFKRSTQLDPKFAYGWTLMGHECIANEEYDAALTAFRRSLGVDKRCYNGWYGLGKTYEKKGQTDKAERHYRIAASINGSNSTLPICVGAVMEKLGNKQAALASYSRALEIAPHSALAKFKKARVMMQLHLPQDALVILEGLKDQAPDEANVHFLLGKCYKLLGMKSNALKALTSALNLDTKAAPFIQEAIEQLDNDDSEGDFA</sequence>
<keyword evidence="1 3" id="KW-0802">TPR repeat</keyword>
<dbReference type="InterPro" id="IPR011990">
    <property type="entry name" value="TPR-like_helical_dom_sf"/>
</dbReference>
<dbReference type="PANTHER" id="PTHR12558:SF13">
    <property type="entry name" value="CELL DIVISION CYCLE PROTEIN 27 HOMOLOG"/>
    <property type="match status" value="1"/>
</dbReference>
<dbReference type="Pfam" id="PF14559">
    <property type="entry name" value="TPR_19"/>
    <property type="match status" value="1"/>
</dbReference>